<sequence>MFKKRVVKSQQVSKRKIDDVNEAGDDAPVKKKVTTTTIKAPVKQTTPSPLEKTSDAAAVEIKSTPSSKGQLKPLAANIKTTVITDFQPDVCKDFQQTGYCGYGDTCKFLHIRDESKQKIPINKDWVVSKKSKNIEDIPFKCVLCKDDYKSPIRTQCGHVYCKGCFLNRFKVKKNSKCYICEEETNGVMIPVNRK</sequence>
<comment type="subunit">
    <text evidence="8">Associated with the spliceosome.</text>
</comment>
<dbReference type="AlphaFoldDB" id="C5M5F4"/>
<evidence type="ECO:0000256" key="8">
    <source>
        <dbReference type="RuleBase" id="RU367110"/>
    </source>
</evidence>
<dbReference type="Pfam" id="PF13920">
    <property type="entry name" value="zf-C3HC4_3"/>
    <property type="match status" value="1"/>
</dbReference>
<evidence type="ECO:0000256" key="7">
    <source>
        <dbReference type="PROSITE-ProRule" id="PRU00723"/>
    </source>
</evidence>
<dbReference type="InterPro" id="IPR001841">
    <property type="entry name" value="Znf_RING"/>
</dbReference>
<protein>
    <recommendedName>
        <fullName evidence="3 8">Pre-mRNA-splicing factor CWC24</fullName>
    </recommendedName>
</protein>
<dbReference type="OrthoDB" id="25761at2759"/>
<dbReference type="GO" id="GO:0008270">
    <property type="term" value="F:zinc ion binding"/>
    <property type="evidence" value="ECO:0007669"/>
    <property type="project" value="UniProtKB-KW"/>
</dbReference>
<dbReference type="PROSITE" id="PS50103">
    <property type="entry name" value="ZF_C3H1"/>
    <property type="match status" value="1"/>
</dbReference>
<keyword evidence="13" id="KW-1185">Reference proteome</keyword>
<dbReference type="EMBL" id="GG692396">
    <property type="protein sequence ID" value="EER34224.1"/>
    <property type="molecule type" value="Genomic_DNA"/>
</dbReference>
<dbReference type="STRING" id="294747.C5M5F4"/>
<feature type="region of interest" description="Disordered" evidence="9">
    <location>
        <begin position="1"/>
        <end position="51"/>
    </location>
</feature>
<evidence type="ECO:0000259" key="11">
    <source>
        <dbReference type="PROSITE" id="PS50103"/>
    </source>
</evidence>
<evidence type="ECO:0000259" key="10">
    <source>
        <dbReference type="PROSITE" id="PS50089"/>
    </source>
</evidence>
<keyword evidence="5 7" id="KW-0863">Zinc-finger</keyword>
<evidence type="ECO:0000256" key="9">
    <source>
        <dbReference type="SAM" id="MobiDB-lite"/>
    </source>
</evidence>
<dbReference type="Gene3D" id="3.30.40.10">
    <property type="entry name" value="Zinc/RING finger domain, C3HC4 (zinc finger)"/>
    <property type="match status" value="1"/>
</dbReference>
<organism evidence="12 13">
    <name type="scientific">Candida tropicalis (strain ATCC MYA-3404 / T1)</name>
    <name type="common">Yeast</name>
    <dbReference type="NCBI Taxonomy" id="294747"/>
    <lineage>
        <taxon>Eukaryota</taxon>
        <taxon>Fungi</taxon>
        <taxon>Dikarya</taxon>
        <taxon>Ascomycota</taxon>
        <taxon>Saccharomycotina</taxon>
        <taxon>Pichiomycetes</taxon>
        <taxon>Debaryomycetaceae</taxon>
        <taxon>Candida/Lodderomyces clade</taxon>
        <taxon>Candida</taxon>
    </lineage>
</organism>
<dbReference type="GO" id="GO:0003677">
    <property type="term" value="F:DNA binding"/>
    <property type="evidence" value="ECO:0007669"/>
    <property type="project" value="UniProtKB-UniRule"/>
</dbReference>
<dbReference type="VEuPathDB" id="FungiDB:CTRG_01084"/>
<dbReference type="HOGENOM" id="CLU_050460_3_0_1"/>
<feature type="zinc finger region" description="C3H1-type" evidence="7">
    <location>
        <begin position="85"/>
        <end position="113"/>
    </location>
</feature>
<evidence type="ECO:0000256" key="2">
    <source>
        <dbReference type="ARBA" id="ARBA00009161"/>
    </source>
</evidence>
<keyword evidence="4 7" id="KW-0479">Metal-binding</keyword>
<dbReference type="Proteomes" id="UP000002037">
    <property type="component" value="Unassembled WGS sequence"/>
</dbReference>
<dbReference type="GO" id="GO:0034247">
    <property type="term" value="P:snoRNA splicing"/>
    <property type="evidence" value="ECO:0007669"/>
    <property type="project" value="EnsemblFungi"/>
</dbReference>
<gene>
    <name evidence="12" type="ORF">CTRG_01084</name>
</gene>
<dbReference type="eggNOG" id="KOG1813">
    <property type="taxonomic scope" value="Eukaryota"/>
</dbReference>
<evidence type="ECO:0000256" key="4">
    <source>
        <dbReference type="ARBA" id="ARBA00022723"/>
    </source>
</evidence>
<evidence type="ECO:0000313" key="13">
    <source>
        <dbReference type="Proteomes" id="UP000002037"/>
    </source>
</evidence>
<dbReference type="PANTHER" id="PTHR12930:SF0">
    <property type="entry name" value="RING FINGER PROTEIN 113B"/>
    <property type="match status" value="1"/>
</dbReference>
<dbReference type="PANTHER" id="PTHR12930">
    <property type="entry name" value="ZINC FINGER PROTEIN 183"/>
    <property type="match status" value="1"/>
</dbReference>
<dbReference type="InterPro" id="IPR036855">
    <property type="entry name" value="Znf_CCCH_sf"/>
</dbReference>
<evidence type="ECO:0000256" key="5">
    <source>
        <dbReference type="ARBA" id="ARBA00022771"/>
    </source>
</evidence>
<dbReference type="InterPro" id="IPR039971">
    <property type="entry name" value="CWC24-like"/>
</dbReference>
<comment type="similarity">
    <text evidence="2 8">Belongs to the CWC24 family.</text>
</comment>
<evidence type="ECO:0000256" key="1">
    <source>
        <dbReference type="ARBA" id="ARBA00003777"/>
    </source>
</evidence>
<keyword evidence="8" id="KW-0539">Nucleus</keyword>
<keyword evidence="8" id="KW-0238">DNA-binding</keyword>
<dbReference type="GeneID" id="8301597"/>
<dbReference type="SUPFAM" id="SSF90229">
    <property type="entry name" value="CCCH zinc finger"/>
    <property type="match status" value="1"/>
</dbReference>
<dbReference type="SMART" id="SM00184">
    <property type="entry name" value="RING"/>
    <property type="match status" value="1"/>
</dbReference>
<keyword evidence="8" id="KW-0507">mRNA processing</keyword>
<keyword evidence="8" id="KW-0747">Spliceosome</keyword>
<dbReference type="InterPro" id="IPR013083">
    <property type="entry name" value="Znf_RING/FYVE/PHD"/>
</dbReference>
<keyword evidence="6 7" id="KW-0862">Zinc</keyword>
<feature type="domain" description="RING-type" evidence="10">
    <location>
        <begin position="141"/>
        <end position="181"/>
    </location>
</feature>
<dbReference type="InterPro" id="IPR000571">
    <property type="entry name" value="Znf_CCCH"/>
</dbReference>
<evidence type="ECO:0000256" key="6">
    <source>
        <dbReference type="ARBA" id="ARBA00022833"/>
    </source>
</evidence>
<dbReference type="SUPFAM" id="SSF57850">
    <property type="entry name" value="RING/U-box"/>
    <property type="match status" value="1"/>
</dbReference>
<dbReference type="GO" id="GO:0000349">
    <property type="term" value="P:generation of catalytic spliceosome for first transesterification step"/>
    <property type="evidence" value="ECO:0007669"/>
    <property type="project" value="EnsemblFungi"/>
</dbReference>
<evidence type="ECO:0000313" key="12">
    <source>
        <dbReference type="EMBL" id="EER34224.1"/>
    </source>
</evidence>
<feature type="compositionally biased region" description="Low complexity" evidence="9">
    <location>
        <begin position="34"/>
        <end position="43"/>
    </location>
</feature>
<accession>C5M5F4</accession>
<proteinExistence type="inferred from homology"/>
<dbReference type="GO" id="GO:0005684">
    <property type="term" value="C:U2-type spliceosomal complex"/>
    <property type="evidence" value="ECO:0007669"/>
    <property type="project" value="EnsemblFungi"/>
</dbReference>
<name>C5M5F4_CANTT</name>
<dbReference type="KEGG" id="ctp:CTRG_01084"/>
<reference evidence="12 13" key="1">
    <citation type="journal article" date="2009" name="Nature">
        <title>Evolution of pathogenicity and sexual reproduction in eight Candida genomes.</title>
        <authorList>
            <person name="Butler G."/>
            <person name="Rasmussen M.D."/>
            <person name="Lin M.F."/>
            <person name="Santos M.A."/>
            <person name="Sakthikumar S."/>
            <person name="Munro C.A."/>
            <person name="Rheinbay E."/>
            <person name="Grabherr M."/>
            <person name="Forche A."/>
            <person name="Reedy J.L."/>
            <person name="Agrafioti I."/>
            <person name="Arnaud M.B."/>
            <person name="Bates S."/>
            <person name="Brown A.J."/>
            <person name="Brunke S."/>
            <person name="Costanzo M.C."/>
            <person name="Fitzpatrick D.A."/>
            <person name="de Groot P.W."/>
            <person name="Harris D."/>
            <person name="Hoyer L.L."/>
            <person name="Hube B."/>
            <person name="Klis F.M."/>
            <person name="Kodira C."/>
            <person name="Lennard N."/>
            <person name="Logue M.E."/>
            <person name="Martin R."/>
            <person name="Neiman A.M."/>
            <person name="Nikolaou E."/>
            <person name="Quail M.A."/>
            <person name="Quinn J."/>
            <person name="Santos M.C."/>
            <person name="Schmitzberger F.F."/>
            <person name="Sherlock G."/>
            <person name="Shah P."/>
            <person name="Silverstein K.A."/>
            <person name="Skrzypek M.S."/>
            <person name="Soll D."/>
            <person name="Staggs R."/>
            <person name="Stansfield I."/>
            <person name="Stumpf M.P."/>
            <person name="Sudbery P.E."/>
            <person name="Srikantha T."/>
            <person name="Zeng Q."/>
            <person name="Berman J."/>
            <person name="Berriman M."/>
            <person name="Heitman J."/>
            <person name="Gow N.A."/>
            <person name="Lorenz M.C."/>
            <person name="Birren B.W."/>
            <person name="Kellis M."/>
            <person name="Cuomo C.A."/>
        </authorList>
    </citation>
    <scope>NUCLEOTIDE SEQUENCE [LARGE SCALE GENOMIC DNA]</scope>
    <source>
        <strain evidence="13">ATCC MYA-3404 / T1</strain>
    </source>
</reference>
<dbReference type="Pfam" id="PF00642">
    <property type="entry name" value="zf-CCCH"/>
    <property type="match status" value="1"/>
</dbReference>
<keyword evidence="8" id="KW-0508">mRNA splicing</keyword>
<comment type="subcellular location">
    <subcellularLocation>
        <location evidence="8">Nucleus</location>
    </subcellularLocation>
</comment>
<dbReference type="RefSeq" id="XP_002546779.1">
    <property type="nucleotide sequence ID" value="XM_002546733.1"/>
</dbReference>
<comment type="function">
    <text evidence="1 8">Involved in pre-mRNA splicing.</text>
</comment>
<dbReference type="Gene3D" id="4.10.1000.10">
    <property type="entry name" value="Zinc finger, CCCH-type"/>
    <property type="match status" value="1"/>
</dbReference>
<dbReference type="SMART" id="SM00356">
    <property type="entry name" value="ZnF_C3H1"/>
    <property type="match status" value="1"/>
</dbReference>
<dbReference type="GO" id="GO:0000974">
    <property type="term" value="C:Prp19 complex"/>
    <property type="evidence" value="ECO:0007669"/>
    <property type="project" value="EnsemblFungi"/>
</dbReference>
<dbReference type="PROSITE" id="PS50089">
    <property type="entry name" value="ZF_RING_2"/>
    <property type="match status" value="1"/>
</dbReference>
<feature type="domain" description="C3H1-type" evidence="11">
    <location>
        <begin position="85"/>
        <end position="113"/>
    </location>
</feature>
<evidence type="ECO:0000256" key="3">
    <source>
        <dbReference type="ARBA" id="ARBA00020647"/>
    </source>
</evidence>